<evidence type="ECO:0000313" key="3">
    <source>
        <dbReference type="Proteomes" id="UP000266506"/>
    </source>
</evidence>
<evidence type="ECO:0000256" key="1">
    <source>
        <dbReference type="SAM" id="Phobius"/>
    </source>
</evidence>
<comment type="caution">
    <text evidence="2">The sequence shown here is derived from an EMBL/GenBank/DDBJ whole genome shotgun (WGS) entry which is preliminary data.</text>
</comment>
<dbReference type="EMBL" id="QXEV01000034">
    <property type="protein sequence ID" value="RIA64848.1"/>
    <property type="molecule type" value="Genomic_DNA"/>
</dbReference>
<dbReference type="RefSeq" id="WP_119016903.1">
    <property type="nucleotide sequence ID" value="NZ_QXEV01000034.1"/>
</dbReference>
<gene>
    <name evidence="2" type="ORF">EI71_01837</name>
</gene>
<feature type="transmembrane region" description="Helical" evidence="1">
    <location>
        <begin position="7"/>
        <end position="29"/>
    </location>
</feature>
<keyword evidence="3" id="KW-1185">Reference proteome</keyword>
<keyword evidence="1" id="KW-0472">Membrane</keyword>
<evidence type="ECO:0000313" key="2">
    <source>
        <dbReference type="EMBL" id="RIA64848.1"/>
    </source>
</evidence>
<accession>A0A397QUV7</accession>
<keyword evidence="1" id="KW-0812">Transmembrane</keyword>
<dbReference type="InParanoid" id="A0A397QUV7"/>
<proteinExistence type="predicted"/>
<organism evidence="2 3">
    <name type="scientific">Anaeroplasma bactoclasticum</name>
    <dbReference type="NCBI Taxonomy" id="2088"/>
    <lineage>
        <taxon>Bacteria</taxon>
        <taxon>Bacillati</taxon>
        <taxon>Mycoplasmatota</taxon>
        <taxon>Mollicutes</taxon>
        <taxon>Anaeroplasmatales</taxon>
        <taxon>Anaeroplasmataceae</taxon>
        <taxon>Anaeroplasma</taxon>
    </lineage>
</organism>
<name>A0A397QUV7_9MOLU</name>
<keyword evidence="1" id="KW-1133">Transmembrane helix</keyword>
<sequence length="429" mass="47765">MKLLKFILKLILIIVLVVIVGAVIFLIVVSDNSTSDYTPSTEVKSVEQVLGKNIYDSLESISLIDKNDRSTSDNNKITIDISYQELNDCLTDIIRTNGSINNSTYLLPDGTSSITSAGPVSLDSITFQEIDGKFGAIARGSALGFYKTSISMVLSEDPSIVDNVLYLKLGSVKLGQKLNISAGFVKDIFNRFNLFKDQSNEYFDIQELTLKLDLNQQLEKFTSSSRFTDFFKGATFKSTYTQGENAKLSLEVDTKNIFISYDDIPVTPTSYEFDPAVILALPERTLVISEENFNYLIHEEFDTASYNLEPMVIGGYNFTFALDNFYYDLDRTSSKSSILAEVSINNLKTLVEANMTETIHMESGKVKEVVLTVDSLKLGNAIVPNDNFFQEIVITEDSLTNGHSDILSVESVVFDRVNDQVKIKYAPAV</sequence>
<dbReference type="AlphaFoldDB" id="A0A397QUV7"/>
<reference evidence="2 3" key="1">
    <citation type="submission" date="2018-08" db="EMBL/GenBank/DDBJ databases">
        <title>Genomic Encyclopedia of Archaeal and Bacterial Type Strains, Phase II (KMG-II): from individual species to whole genera.</title>
        <authorList>
            <person name="Goeker M."/>
        </authorList>
    </citation>
    <scope>NUCLEOTIDE SEQUENCE [LARGE SCALE GENOMIC DNA]</scope>
    <source>
        <strain evidence="2 3">ATCC 27112</strain>
    </source>
</reference>
<dbReference type="Proteomes" id="UP000266506">
    <property type="component" value="Unassembled WGS sequence"/>
</dbReference>
<protein>
    <submittedName>
        <fullName evidence="2">Uncharacterized protein</fullName>
    </submittedName>
</protein>